<feature type="chain" id="PRO_5019614987" description="Germin-like protein" evidence="13">
    <location>
        <begin position="27"/>
        <end position="210"/>
    </location>
</feature>
<evidence type="ECO:0000256" key="4">
    <source>
        <dbReference type="ARBA" id="ARBA00011268"/>
    </source>
</evidence>
<keyword evidence="6 13" id="KW-0964">Secreted</keyword>
<dbReference type="InterPro" id="IPR011051">
    <property type="entry name" value="RmlC_Cupin_sf"/>
</dbReference>
<feature type="domain" description="Cupin type-1" evidence="14">
    <location>
        <begin position="56"/>
        <end position="200"/>
    </location>
</feature>
<feature type="binding site" evidence="11">
    <location>
        <position position="98"/>
    </location>
    <ligand>
        <name>oxalate</name>
        <dbReference type="ChEBI" id="CHEBI:30623"/>
    </ligand>
</feature>
<keyword evidence="16" id="KW-1185">Reference proteome</keyword>
<dbReference type="InterPro" id="IPR001929">
    <property type="entry name" value="Germin"/>
</dbReference>
<dbReference type="GO" id="GO:0030145">
    <property type="term" value="F:manganese ion binding"/>
    <property type="evidence" value="ECO:0007669"/>
    <property type="project" value="UniProtKB-UniRule"/>
</dbReference>
<organism evidence="15 16">
    <name type="scientific">Theobroma cacao</name>
    <name type="common">Cacao</name>
    <name type="synonym">Cocoa</name>
    <dbReference type="NCBI Taxonomy" id="3641"/>
    <lineage>
        <taxon>Eukaryota</taxon>
        <taxon>Viridiplantae</taxon>
        <taxon>Streptophyta</taxon>
        <taxon>Embryophyta</taxon>
        <taxon>Tracheophyta</taxon>
        <taxon>Spermatophyta</taxon>
        <taxon>Magnoliopsida</taxon>
        <taxon>eudicotyledons</taxon>
        <taxon>Gunneridae</taxon>
        <taxon>Pentapetalae</taxon>
        <taxon>rosids</taxon>
        <taxon>malvids</taxon>
        <taxon>Malvales</taxon>
        <taxon>Malvaceae</taxon>
        <taxon>Byttnerioideae</taxon>
        <taxon>Theobroma</taxon>
    </lineage>
</organism>
<feature type="binding site" evidence="12">
    <location>
        <position position="103"/>
    </location>
    <ligand>
        <name>Mn(2+)</name>
        <dbReference type="ChEBI" id="CHEBI:29035"/>
    </ligand>
</feature>
<feature type="binding site" evidence="11">
    <location>
        <position position="108"/>
    </location>
    <ligand>
        <name>oxalate</name>
        <dbReference type="ChEBI" id="CHEBI:30623"/>
    </ligand>
</feature>
<dbReference type="Gramene" id="EOY12507">
    <property type="protein sequence ID" value="EOY12507"/>
    <property type="gene ID" value="TCM_030994"/>
</dbReference>
<gene>
    <name evidence="15" type="ORF">TCM_030994</name>
</gene>
<dbReference type="Gene3D" id="2.60.120.10">
    <property type="entry name" value="Jelly Rolls"/>
    <property type="match status" value="1"/>
</dbReference>
<evidence type="ECO:0000256" key="8">
    <source>
        <dbReference type="ARBA" id="ARBA00022729"/>
    </source>
</evidence>
<dbReference type="SMART" id="SM00835">
    <property type="entry name" value="Cupin_1"/>
    <property type="match status" value="1"/>
</dbReference>
<dbReference type="InterPro" id="IPR006045">
    <property type="entry name" value="Cupin_1"/>
</dbReference>
<dbReference type="OMA" id="TINPPHI"/>
<dbReference type="Proteomes" id="UP000026915">
    <property type="component" value="Chromosome 7"/>
</dbReference>
<dbReference type="Pfam" id="PF00190">
    <property type="entry name" value="Cupin_1"/>
    <property type="match status" value="1"/>
</dbReference>
<dbReference type="InterPro" id="IPR014710">
    <property type="entry name" value="RmlC-like_jellyroll"/>
</dbReference>
<comment type="subcellular location">
    <subcellularLocation>
        <location evidence="2 13">Secreted</location>
        <location evidence="2 13">Extracellular space</location>
        <location evidence="2 13">Apoplast</location>
    </subcellularLocation>
</comment>
<evidence type="ECO:0000313" key="15">
    <source>
        <dbReference type="EMBL" id="EOY12507.1"/>
    </source>
</evidence>
<keyword evidence="10 11" id="KW-0464">Manganese</keyword>
<comment type="similarity">
    <text evidence="3 13">Belongs to the germin family.</text>
</comment>
<evidence type="ECO:0000259" key="14">
    <source>
        <dbReference type="SMART" id="SM00835"/>
    </source>
</evidence>
<dbReference type="InParanoid" id="A0A061F720"/>
<reference evidence="15 16" key="1">
    <citation type="journal article" date="2013" name="Genome Biol.">
        <title>The genome sequence of the most widely cultivated cacao type and its use to identify candidate genes regulating pod color.</title>
        <authorList>
            <person name="Motamayor J.C."/>
            <person name="Mockaitis K."/>
            <person name="Schmutz J."/>
            <person name="Haiminen N."/>
            <person name="Iii D.L."/>
            <person name="Cornejo O."/>
            <person name="Findley S.D."/>
            <person name="Zheng P."/>
            <person name="Utro F."/>
            <person name="Royaert S."/>
            <person name="Saski C."/>
            <person name="Jenkins J."/>
            <person name="Podicheti R."/>
            <person name="Zhao M."/>
            <person name="Scheffler B.E."/>
            <person name="Stack J.C."/>
            <person name="Feltus F.A."/>
            <person name="Mustiga G.M."/>
            <person name="Amores F."/>
            <person name="Phillips W."/>
            <person name="Marelli J.P."/>
            <person name="May G.D."/>
            <person name="Shapiro H."/>
            <person name="Ma J."/>
            <person name="Bustamante C.D."/>
            <person name="Schnell R.J."/>
            <person name="Main D."/>
            <person name="Gilbert D."/>
            <person name="Parida L."/>
            <person name="Kuhn D.N."/>
        </authorList>
    </citation>
    <scope>NUCLEOTIDE SEQUENCE [LARGE SCALE GENOMIC DNA]</scope>
    <source>
        <strain evidence="16">cv. Matina 1-6</strain>
    </source>
</reference>
<dbReference type="FunFam" id="2.60.120.10:FF:000098">
    <property type="entry name" value="Germin-like protein 9-3"/>
    <property type="match status" value="1"/>
</dbReference>
<sequence>MALTVKQQFFLALAIAFPFFRVAIFGDPDIITDFVVPAGANAIELDGKFFTYTGMRRLVISDPPANFTVTKAAMPEFPALNGQSVSYAVLHYPAGSVNPPHTHPRAAELLFLTYRTLEVGFVDTANRLLTQGLQAGDMFVFPKGLVHYQLNCDEKNFAIAISAFGSAAAGTVSVPSTVFATGIDDEILAKSFKTDVATIQKLKAGLAPKA</sequence>
<keyword evidence="7 11" id="KW-0479">Metal-binding</keyword>
<keyword evidence="5 13" id="KW-0052">Apoplast</keyword>
<dbReference type="PRINTS" id="PR00325">
    <property type="entry name" value="GERMIN"/>
</dbReference>
<feature type="binding site" evidence="12">
    <location>
        <position position="108"/>
    </location>
    <ligand>
        <name>Mn(2+)</name>
        <dbReference type="ChEBI" id="CHEBI:29035"/>
    </ligand>
</feature>
<evidence type="ECO:0000256" key="12">
    <source>
        <dbReference type="PIRSR" id="PIRSR601929-2"/>
    </source>
</evidence>
<evidence type="ECO:0000256" key="6">
    <source>
        <dbReference type="ARBA" id="ARBA00022525"/>
    </source>
</evidence>
<evidence type="ECO:0000256" key="5">
    <source>
        <dbReference type="ARBA" id="ARBA00022523"/>
    </source>
</evidence>
<evidence type="ECO:0000256" key="11">
    <source>
        <dbReference type="PIRSR" id="PIRSR601929-1"/>
    </source>
</evidence>
<evidence type="ECO:0000256" key="2">
    <source>
        <dbReference type="ARBA" id="ARBA00004271"/>
    </source>
</evidence>
<comment type="function">
    <text evidence="1">May play a role in plant defense. Probably has no oxalate oxidase activity even if the active site is conserved.</text>
</comment>
<keyword evidence="9" id="KW-0325">Glycoprotein</keyword>
<evidence type="ECO:0000256" key="1">
    <source>
        <dbReference type="ARBA" id="ARBA00003629"/>
    </source>
</evidence>
<dbReference type="PANTHER" id="PTHR31238">
    <property type="entry name" value="GERMIN-LIKE PROTEIN SUBFAMILY 3 MEMBER 3"/>
    <property type="match status" value="1"/>
</dbReference>
<feature type="binding site" evidence="12">
    <location>
        <position position="147"/>
    </location>
    <ligand>
        <name>Mn(2+)</name>
        <dbReference type="ChEBI" id="CHEBI:29035"/>
    </ligand>
</feature>
<feature type="binding site" evidence="11">
    <location>
        <position position="103"/>
    </location>
    <ligand>
        <name>oxalate</name>
        <dbReference type="ChEBI" id="CHEBI:30623"/>
    </ligand>
</feature>
<evidence type="ECO:0000256" key="7">
    <source>
        <dbReference type="ARBA" id="ARBA00022723"/>
    </source>
</evidence>
<dbReference type="GO" id="GO:0048046">
    <property type="term" value="C:apoplast"/>
    <property type="evidence" value="ECO:0007669"/>
    <property type="project" value="UniProtKB-SubCell"/>
</dbReference>
<evidence type="ECO:0000256" key="13">
    <source>
        <dbReference type="RuleBase" id="RU366015"/>
    </source>
</evidence>
<name>A0A061F720_THECC</name>
<proteinExistence type="inferred from homology"/>
<dbReference type="CDD" id="cd02241">
    <property type="entry name" value="cupin_OxOx"/>
    <property type="match status" value="1"/>
</dbReference>
<protein>
    <recommendedName>
        <fullName evidence="13">Germin-like protein</fullName>
    </recommendedName>
</protein>
<evidence type="ECO:0000313" key="16">
    <source>
        <dbReference type="Proteomes" id="UP000026915"/>
    </source>
</evidence>
<evidence type="ECO:0000256" key="9">
    <source>
        <dbReference type="ARBA" id="ARBA00023180"/>
    </source>
</evidence>
<evidence type="ECO:0000256" key="10">
    <source>
        <dbReference type="ARBA" id="ARBA00023211"/>
    </source>
</evidence>
<dbReference type="SUPFAM" id="SSF51182">
    <property type="entry name" value="RmlC-like cupins"/>
    <property type="match status" value="1"/>
</dbReference>
<dbReference type="AlphaFoldDB" id="A0A061F720"/>
<keyword evidence="8 13" id="KW-0732">Signal</keyword>
<dbReference type="HOGENOM" id="CLU_015790_0_3_1"/>
<dbReference type="eggNOG" id="ENOG502QYH0">
    <property type="taxonomic scope" value="Eukaryota"/>
</dbReference>
<comment type="subunit">
    <text evidence="4">Oligomer (believed to be a pentamer but probably hexamer).</text>
</comment>
<feature type="signal peptide" evidence="13">
    <location>
        <begin position="1"/>
        <end position="26"/>
    </location>
</feature>
<evidence type="ECO:0000256" key="3">
    <source>
        <dbReference type="ARBA" id="ARBA00007456"/>
    </source>
</evidence>
<feature type="binding site" evidence="12">
    <location>
        <position position="101"/>
    </location>
    <ligand>
        <name>Mn(2+)</name>
        <dbReference type="ChEBI" id="CHEBI:29035"/>
    </ligand>
</feature>
<dbReference type="EMBL" id="CM001885">
    <property type="protein sequence ID" value="EOY12507.1"/>
    <property type="molecule type" value="Genomic_DNA"/>
</dbReference>
<accession>A0A061F720</accession>